<organism evidence="2 3">
    <name type="scientific">Plakobranchus ocellatus</name>
    <dbReference type="NCBI Taxonomy" id="259542"/>
    <lineage>
        <taxon>Eukaryota</taxon>
        <taxon>Metazoa</taxon>
        <taxon>Spiralia</taxon>
        <taxon>Lophotrochozoa</taxon>
        <taxon>Mollusca</taxon>
        <taxon>Gastropoda</taxon>
        <taxon>Heterobranchia</taxon>
        <taxon>Euthyneura</taxon>
        <taxon>Panpulmonata</taxon>
        <taxon>Sacoglossa</taxon>
        <taxon>Placobranchoidea</taxon>
        <taxon>Plakobranchidae</taxon>
        <taxon>Plakobranchus</taxon>
    </lineage>
</organism>
<evidence type="ECO:0000256" key="1">
    <source>
        <dbReference type="SAM" id="Phobius"/>
    </source>
</evidence>
<protein>
    <submittedName>
        <fullName evidence="2">Uncharacterized protein</fullName>
    </submittedName>
</protein>
<reference evidence="2 3" key="1">
    <citation type="journal article" date="2021" name="Elife">
        <title>Chloroplast acquisition without the gene transfer in kleptoplastic sea slugs, Plakobranchus ocellatus.</title>
        <authorList>
            <person name="Maeda T."/>
            <person name="Takahashi S."/>
            <person name="Yoshida T."/>
            <person name="Shimamura S."/>
            <person name="Takaki Y."/>
            <person name="Nagai Y."/>
            <person name="Toyoda A."/>
            <person name="Suzuki Y."/>
            <person name="Arimoto A."/>
            <person name="Ishii H."/>
            <person name="Satoh N."/>
            <person name="Nishiyama T."/>
            <person name="Hasebe M."/>
            <person name="Maruyama T."/>
            <person name="Minagawa J."/>
            <person name="Obokata J."/>
            <person name="Shigenobu S."/>
        </authorList>
    </citation>
    <scope>NUCLEOTIDE SEQUENCE [LARGE SCALE GENOMIC DNA]</scope>
</reference>
<evidence type="ECO:0000313" key="3">
    <source>
        <dbReference type="Proteomes" id="UP000735302"/>
    </source>
</evidence>
<feature type="transmembrane region" description="Helical" evidence="1">
    <location>
        <begin position="141"/>
        <end position="159"/>
    </location>
</feature>
<proteinExistence type="predicted"/>
<feature type="transmembrane region" description="Helical" evidence="1">
    <location>
        <begin position="54"/>
        <end position="74"/>
    </location>
</feature>
<sequence>MEEIDPTTPIFSPSTSIVVITFIFTALLCWYIYKAAHVTKLICAGAVDFRSRRIGLTLVSSGITILVLFIFLMSEQRRMLTEKMSFRTDNHEEVTLSSVGLCLLYLTPLVCGIGNVVLLADSFLQWWTQASQSDPGHWTRGIANVVTCVTPWLLVRLFAADCLCDCHRTRFRTYSAACAMLPACLVLVAAGVYMCTVKKRVIFHTS</sequence>
<feature type="transmembrane region" description="Helical" evidence="1">
    <location>
        <begin position="171"/>
        <end position="195"/>
    </location>
</feature>
<keyword evidence="3" id="KW-1185">Reference proteome</keyword>
<dbReference type="EMBL" id="BLXT01005746">
    <property type="protein sequence ID" value="GFO25336.1"/>
    <property type="molecule type" value="Genomic_DNA"/>
</dbReference>
<feature type="transmembrane region" description="Helical" evidence="1">
    <location>
        <begin position="15"/>
        <end position="33"/>
    </location>
</feature>
<name>A0AAV4C1T3_9GAST</name>
<comment type="caution">
    <text evidence="2">The sequence shown here is derived from an EMBL/GenBank/DDBJ whole genome shotgun (WGS) entry which is preliminary data.</text>
</comment>
<keyword evidence="1" id="KW-0812">Transmembrane</keyword>
<gene>
    <name evidence="2" type="ORF">PoB_005184100</name>
</gene>
<evidence type="ECO:0000313" key="2">
    <source>
        <dbReference type="EMBL" id="GFO25336.1"/>
    </source>
</evidence>
<feature type="transmembrane region" description="Helical" evidence="1">
    <location>
        <begin position="94"/>
        <end position="120"/>
    </location>
</feature>
<dbReference type="Proteomes" id="UP000735302">
    <property type="component" value="Unassembled WGS sequence"/>
</dbReference>
<keyword evidence="1" id="KW-0472">Membrane</keyword>
<keyword evidence="1" id="KW-1133">Transmembrane helix</keyword>
<accession>A0AAV4C1T3</accession>
<dbReference type="AlphaFoldDB" id="A0AAV4C1T3"/>